<sequence>MQLCENMSRVSISQGKSVAARIWNEGGYNWIVATVIDVLDDGKQYKVSDIFSPEAESTVSGENIIAFPQKYDSFKHGEIVLALWYDSSGNEWTTMFYPAIVLGNYDSTSKILKLRYAGDPSIWFVQRNRIIKVPKIPK</sequence>
<dbReference type="PANTHER" id="PTHR21539:SF0">
    <property type="entry name" value="SAGA-ASSOCIATED FACTOR 29"/>
    <property type="match status" value="1"/>
</dbReference>
<accession>A0ABQ5JQM0</accession>
<reference evidence="2" key="1">
    <citation type="submission" date="2022-03" db="EMBL/GenBank/DDBJ databases">
        <title>Draft genome sequence of Aduncisulcus paluster, a free-living microaerophilic Fornicata.</title>
        <authorList>
            <person name="Yuyama I."/>
            <person name="Kume K."/>
            <person name="Tamura T."/>
            <person name="Inagaki Y."/>
            <person name="Hashimoto T."/>
        </authorList>
    </citation>
    <scope>NUCLEOTIDE SEQUENCE</scope>
    <source>
        <strain evidence="2">NY0171</strain>
    </source>
</reference>
<proteinExistence type="predicted"/>
<dbReference type="PROSITE" id="PS51518">
    <property type="entry name" value="SGF29_C"/>
    <property type="match status" value="1"/>
</dbReference>
<evidence type="ECO:0000313" key="3">
    <source>
        <dbReference type="Proteomes" id="UP001057375"/>
    </source>
</evidence>
<protein>
    <submittedName>
        <fullName evidence="2">SAGA-associated factor 29 like protein</fullName>
    </submittedName>
</protein>
<dbReference type="InterPro" id="IPR010750">
    <property type="entry name" value="SGF29_tudor-like_dom"/>
</dbReference>
<evidence type="ECO:0000313" key="2">
    <source>
        <dbReference type="EMBL" id="GKT13339.1"/>
    </source>
</evidence>
<feature type="domain" description="SGF29 C-terminal" evidence="1">
    <location>
        <begin position="8"/>
        <end position="138"/>
    </location>
</feature>
<keyword evidence="3" id="KW-1185">Reference proteome</keyword>
<dbReference type="PANTHER" id="PTHR21539">
    <property type="entry name" value="SAGA-ASSOCIATED FACTOR 29"/>
    <property type="match status" value="1"/>
</dbReference>
<dbReference type="Proteomes" id="UP001057375">
    <property type="component" value="Unassembled WGS sequence"/>
</dbReference>
<name>A0ABQ5JQM0_9EUKA</name>
<dbReference type="Pfam" id="PF07039">
    <property type="entry name" value="SGF29_Tudor"/>
    <property type="match status" value="1"/>
</dbReference>
<dbReference type="Gene3D" id="2.30.30.140">
    <property type="match status" value="1"/>
</dbReference>
<dbReference type="EMBL" id="BQXS01011501">
    <property type="protein sequence ID" value="GKT13339.1"/>
    <property type="molecule type" value="Genomic_DNA"/>
</dbReference>
<gene>
    <name evidence="2" type="ORF">ADUPG1_010251</name>
</gene>
<organism evidence="2 3">
    <name type="scientific">Aduncisulcus paluster</name>
    <dbReference type="NCBI Taxonomy" id="2918883"/>
    <lineage>
        <taxon>Eukaryota</taxon>
        <taxon>Metamonada</taxon>
        <taxon>Carpediemonas-like organisms</taxon>
        <taxon>Aduncisulcus</taxon>
    </lineage>
</organism>
<evidence type="ECO:0000259" key="1">
    <source>
        <dbReference type="PROSITE" id="PS51518"/>
    </source>
</evidence>
<comment type="caution">
    <text evidence="2">The sequence shown here is derived from an EMBL/GenBank/DDBJ whole genome shotgun (WGS) entry which is preliminary data.</text>
</comment>
<dbReference type="InterPro" id="IPR037802">
    <property type="entry name" value="SGF29"/>
</dbReference>